<dbReference type="GO" id="GO:0006508">
    <property type="term" value="P:proteolysis"/>
    <property type="evidence" value="ECO:0007669"/>
    <property type="project" value="UniProtKB-KW"/>
</dbReference>
<evidence type="ECO:0000256" key="2">
    <source>
        <dbReference type="ARBA" id="ARBA00022490"/>
    </source>
</evidence>
<accession>A0A5B7WPC6</accession>
<dbReference type="InterPro" id="IPR033694">
    <property type="entry name" value="PGPEP1_Cys_AS"/>
</dbReference>
<comment type="catalytic activity">
    <reaction evidence="6">
        <text>Release of an N-terminal pyroglutamyl group from a polypeptide, the second amino acid generally not being Pro.</text>
        <dbReference type="EC" id="3.4.19.3"/>
    </reaction>
</comment>
<keyword evidence="2" id="KW-0963">Cytoplasm</keyword>
<dbReference type="KEGG" id="gcr:GcLGCM259_0075"/>
<keyword evidence="5" id="KW-0788">Thiol protease</keyword>
<evidence type="ECO:0000256" key="3">
    <source>
        <dbReference type="ARBA" id="ARBA00022670"/>
    </source>
</evidence>
<dbReference type="PIRSF" id="PIRSF015592">
    <property type="entry name" value="Prld-crbxl_pptds"/>
    <property type="match status" value="1"/>
</dbReference>
<dbReference type="PANTHER" id="PTHR23402">
    <property type="entry name" value="PROTEASE FAMILY C15 PYROGLUTAMYL-PEPTIDASE I-RELATED"/>
    <property type="match status" value="1"/>
</dbReference>
<comment type="similarity">
    <text evidence="1">Belongs to the peptidase C15 family.</text>
</comment>
<dbReference type="InterPro" id="IPR000816">
    <property type="entry name" value="Peptidase_C15"/>
</dbReference>
<name>A0A5B7WPC6_9MICC</name>
<evidence type="ECO:0000256" key="6">
    <source>
        <dbReference type="PROSITE-ProRule" id="PRU10077"/>
    </source>
</evidence>
<evidence type="ECO:0000256" key="5">
    <source>
        <dbReference type="ARBA" id="ARBA00022807"/>
    </source>
</evidence>
<dbReference type="EMBL" id="CP034412">
    <property type="protein sequence ID" value="QCY45868.1"/>
    <property type="molecule type" value="Genomic_DNA"/>
</dbReference>
<dbReference type="PRINTS" id="PR00706">
    <property type="entry name" value="PYROGLUPTASE"/>
</dbReference>
<evidence type="ECO:0000313" key="8">
    <source>
        <dbReference type="EMBL" id="QCY45868.1"/>
    </source>
</evidence>
<dbReference type="PROSITE" id="PS01334">
    <property type="entry name" value="PYRASE_CYS"/>
    <property type="match status" value="1"/>
</dbReference>
<evidence type="ECO:0000256" key="4">
    <source>
        <dbReference type="ARBA" id="ARBA00022801"/>
    </source>
</evidence>
<evidence type="ECO:0000256" key="7">
    <source>
        <dbReference type="SAM" id="MobiDB-lite"/>
    </source>
</evidence>
<keyword evidence="4" id="KW-0378">Hydrolase</keyword>
<dbReference type="Gene3D" id="3.40.630.20">
    <property type="entry name" value="Peptidase C15, pyroglutamyl peptidase I-like"/>
    <property type="match status" value="1"/>
</dbReference>
<dbReference type="GO" id="GO:0005829">
    <property type="term" value="C:cytosol"/>
    <property type="evidence" value="ECO:0007669"/>
    <property type="project" value="InterPro"/>
</dbReference>
<dbReference type="PANTHER" id="PTHR23402:SF1">
    <property type="entry name" value="PYROGLUTAMYL-PEPTIDASE I"/>
    <property type="match status" value="1"/>
</dbReference>
<gene>
    <name evidence="8" type="primary">pcp</name>
    <name evidence="8" type="ORF">GcLGCM259_0075</name>
</gene>
<proteinExistence type="inferred from homology"/>
<keyword evidence="9" id="KW-1185">Reference proteome</keyword>
<sequence>MGGMRLLVTGFEPFGSDHFNASGQVLALLPSRVGQHTLATALLPVSFARSGPALQHLVAEHRPQALICLGEAGGRSRITPERWGVNEDDARIPDNDGAQPRSRPITAGPPRVASTLDPEPLTAALNAAGFGARVSQDAGRFVCNHVAYLAYRMPLPALFIHVPALRPAGQTATVGAETDAGTGNNHAAGPRDLNELARALEVALGTL</sequence>
<protein>
    <recommendedName>
        <fullName evidence="6">Pyroglutamyl-peptidase I</fullName>
        <ecNumber evidence="6">3.4.19.3</ecNumber>
    </recommendedName>
</protein>
<dbReference type="InterPro" id="IPR036440">
    <property type="entry name" value="Peptidase_C15-like_sf"/>
</dbReference>
<evidence type="ECO:0000256" key="1">
    <source>
        <dbReference type="ARBA" id="ARBA00006641"/>
    </source>
</evidence>
<dbReference type="CDD" id="cd00501">
    <property type="entry name" value="Peptidase_C15"/>
    <property type="match status" value="1"/>
</dbReference>
<feature type="region of interest" description="Disordered" evidence="7">
    <location>
        <begin position="78"/>
        <end position="112"/>
    </location>
</feature>
<feature type="active site" evidence="6">
    <location>
        <position position="143"/>
    </location>
</feature>
<feature type="compositionally biased region" description="Basic and acidic residues" evidence="7">
    <location>
        <begin position="78"/>
        <end position="94"/>
    </location>
</feature>
<dbReference type="Pfam" id="PF01470">
    <property type="entry name" value="Peptidase_C15"/>
    <property type="match status" value="1"/>
</dbReference>
<keyword evidence="3" id="KW-0645">Protease</keyword>
<organism evidence="8 9">
    <name type="scientific">Glutamicibacter creatinolyticus</name>
    <dbReference type="NCBI Taxonomy" id="162496"/>
    <lineage>
        <taxon>Bacteria</taxon>
        <taxon>Bacillati</taxon>
        <taxon>Actinomycetota</taxon>
        <taxon>Actinomycetes</taxon>
        <taxon>Micrococcales</taxon>
        <taxon>Micrococcaceae</taxon>
        <taxon>Glutamicibacter</taxon>
    </lineage>
</organism>
<dbReference type="GO" id="GO:0016920">
    <property type="term" value="F:pyroglutamyl-peptidase activity"/>
    <property type="evidence" value="ECO:0007669"/>
    <property type="project" value="UniProtKB-EC"/>
</dbReference>
<dbReference type="EC" id="3.4.19.3" evidence="6"/>
<dbReference type="Proteomes" id="UP000307000">
    <property type="component" value="Chromosome"/>
</dbReference>
<dbReference type="AlphaFoldDB" id="A0A5B7WPC6"/>
<dbReference type="SUPFAM" id="SSF53182">
    <property type="entry name" value="Pyrrolidone carboxyl peptidase (pyroglutamate aminopeptidase)"/>
    <property type="match status" value="1"/>
</dbReference>
<evidence type="ECO:0000313" key="9">
    <source>
        <dbReference type="Proteomes" id="UP000307000"/>
    </source>
</evidence>
<reference evidence="8 9" key="1">
    <citation type="submission" date="2018-12" db="EMBL/GenBank/DDBJ databases">
        <title>Complete Genome Sequence of Glutamicibacter creatinolyticus strain LGCM259,isolated from an abscess of a 12-year-old mare in Italy.</title>
        <authorList>
            <person name="Santos R.G."/>
            <person name="Silva A.L."/>
            <person name="Seyffert N."/>
            <person name="Castro T.L.P."/>
            <person name="Attili A.R."/>
            <person name="Rifici C."/>
            <person name="Mazzullo G."/>
            <person name="Brenig B."/>
            <person name="Venanzi F."/>
            <person name="Azevedo V."/>
        </authorList>
    </citation>
    <scope>NUCLEOTIDE SEQUENCE [LARGE SCALE GENOMIC DNA]</scope>
    <source>
        <strain evidence="8 9">LGCM 259</strain>
    </source>
</reference>
<dbReference type="InterPro" id="IPR016125">
    <property type="entry name" value="Peptidase_C15-like"/>
</dbReference>